<reference evidence="2 3" key="1">
    <citation type="submission" date="2019-03" db="EMBL/GenBank/DDBJ databases">
        <title>San Antonio Military Medical Center submission to MRSN (WRAIR), pending publication.</title>
        <authorList>
            <person name="Blyth D.M."/>
            <person name="Mccarthy S.L."/>
            <person name="Schall S.E."/>
            <person name="Stam J.A."/>
            <person name="Ong A.C."/>
            <person name="Mcgann P.T."/>
        </authorList>
    </citation>
    <scope>NUCLEOTIDE SEQUENCE [LARGE SCALE GENOMIC DNA]</scope>
    <source>
        <strain evidence="2 3">MRSN571793</strain>
    </source>
</reference>
<keyword evidence="3" id="KW-1185">Reference proteome</keyword>
<dbReference type="AlphaFoldDB" id="A0A4Y8L553"/>
<organism evidence="2 3">
    <name type="scientific">Dysgonomonas capnocytophagoides</name>
    <dbReference type="NCBI Taxonomy" id="45254"/>
    <lineage>
        <taxon>Bacteria</taxon>
        <taxon>Pseudomonadati</taxon>
        <taxon>Bacteroidota</taxon>
        <taxon>Bacteroidia</taxon>
        <taxon>Bacteroidales</taxon>
        <taxon>Dysgonomonadaceae</taxon>
        <taxon>Dysgonomonas</taxon>
    </lineage>
</organism>
<dbReference type="STRING" id="1121485.GCA_000426485_02353"/>
<evidence type="ECO:0000313" key="3">
    <source>
        <dbReference type="Proteomes" id="UP000297861"/>
    </source>
</evidence>
<keyword evidence="1" id="KW-0732">Signal</keyword>
<evidence type="ECO:0000256" key="1">
    <source>
        <dbReference type="SAM" id="SignalP"/>
    </source>
</evidence>
<keyword evidence="2" id="KW-0449">Lipoprotein</keyword>
<sequence>MKRSVTLSAFFLFLLFVFTGCNNRAPVPKFVEYGRIEIPIYNYSEYQFDRFLLFHSNLAKIQISSSGRSDSELWFDISYPSYNAVIHCTYLPLKKDGLAKALEDNHHLVYSHVSMADGIDQQQYVSEDNNVSGILYQIHGDVATPIQFYVTDSIANFLRGSLYYESGTKRINIDSVAPVTEMVRKDVEHLMETLSWSHFIK</sequence>
<evidence type="ECO:0000313" key="2">
    <source>
        <dbReference type="EMBL" id="TFD97417.1"/>
    </source>
</evidence>
<gene>
    <name evidence="2" type="ORF">E2605_07050</name>
</gene>
<dbReference type="PROSITE" id="PS51257">
    <property type="entry name" value="PROKAR_LIPOPROTEIN"/>
    <property type="match status" value="1"/>
</dbReference>
<dbReference type="InterPro" id="IPR019850">
    <property type="entry name" value="GldD-like"/>
</dbReference>
<dbReference type="OrthoDB" id="679501at2"/>
<dbReference type="Pfam" id="PF25593">
    <property type="entry name" value="GldD_lipo"/>
    <property type="match status" value="1"/>
</dbReference>
<feature type="signal peptide" evidence="1">
    <location>
        <begin position="1"/>
        <end position="24"/>
    </location>
</feature>
<name>A0A4Y8L553_9BACT</name>
<proteinExistence type="predicted"/>
<protein>
    <submittedName>
        <fullName evidence="2">Gliding motility lipoprotein GldD</fullName>
    </submittedName>
</protein>
<dbReference type="Proteomes" id="UP000297861">
    <property type="component" value="Unassembled WGS sequence"/>
</dbReference>
<dbReference type="EMBL" id="SOML01000003">
    <property type="protein sequence ID" value="TFD97417.1"/>
    <property type="molecule type" value="Genomic_DNA"/>
</dbReference>
<dbReference type="RefSeq" id="WP_035331649.1">
    <property type="nucleotide sequence ID" value="NZ_JAWZLG010000100.1"/>
</dbReference>
<comment type="caution">
    <text evidence="2">The sequence shown here is derived from an EMBL/GenBank/DDBJ whole genome shotgun (WGS) entry which is preliminary data.</text>
</comment>
<accession>A0A4Y8L553</accession>
<feature type="chain" id="PRO_5021399644" evidence="1">
    <location>
        <begin position="25"/>
        <end position="201"/>
    </location>
</feature>